<name>A0A1V8P053_CITBR</name>
<reference evidence="3 4" key="1">
    <citation type="submission" date="2017-03" db="EMBL/GenBank/DDBJ databases">
        <authorList>
            <person name="Afonso C.L."/>
            <person name="Miller P.J."/>
            <person name="Scott M.A."/>
            <person name="Spackman E."/>
            <person name="Goraichik I."/>
            <person name="Dimitrov K.M."/>
            <person name="Suarez D.L."/>
            <person name="Swayne D.E."/>
        </authorList>
    </citation>
    <scope>NUCLEOTIDE SEQUENCE [LARGE SCALE GENOMIC DNA]</scope>
    <source>
        <strain evidence="3 4">ATCC 51113</strain>
    </source>
</reference>
<dbReference type="GO" id="GO:0006355">
    <property type="term" value="P:regulation of DNA-templated transcription"/>
    <property type="evidence" value="ECO:0007669"/>
    <property type="project" value="InterPro"/>
</dbReference>
<dbReference type="AlphaFoldDB" id="A0A1V8P053"/>
<accession>A0A1V8P053</accession>
<feature type="domain" description="HTH luxR-type" evidence="2">
    <location>
        <begin position="130"/>
        <end position="195"/>
    </location>
</feature>
<evidence type="ECO:0000256" key="1">
    <source>
        <dbReference type="ARBA" id="ARBA00023125"/>
    </source>
</evidence>
<dbReference type="InterPro" id="IPR016032">
    <property type="entry name" value="Sig_transdc_resp-reg_C-effctor"/>
</dbReference>
<dbReference type="RefSeq" id="WP_080859157.1">
    <property type="nucleotide sequence ID" value="NZ_CP077405.1"/>
</dbReference>
<sequence length="211" mass="24628">MKILIQDPYEFYREGLKHFFIEIFLGRTANKIDFLTSYSQQNFDKADIVVISLAPGEHLMCFPELQNRTTGIIIGLTDEVIDSPSDLPFCIARIIFIHRQDSLSIVKKKVLTAWRESRKKQRQPGKTLCLHCPHKVLTRQQRRIMSFIYQGITTSEIASNMSISEKTLYVHKYIIRKKFNLRKNHALFCFLQKLAGKNSQQIYLHQIPLNA</sequence>
<dbReference type="Proteomes" id="UP000192573">
    <property type="component" value="Unassembled WGS sequence"/>
</dbReference>
<evidence type="ECO:0000313" key="3">
    <source>
        <dbReference type="EMBL" id="OQM42056.1"/>
    </source>
</evidence>
<proteinExistence type="predicted"/>
<keyword evidence="1" id="KW-0238">DNA-binding</keyword>
<dbReference type="SUPFAM" id="SSF46894">
    <property type="entry name" value="C-terminal effector domain of the bipartite response regulators"/>
    <property type="match status" value="1"/>
</dbReference>
<dbReference type="InterPro" id="IPR000792">
    <property type="entry name" value="Tscrpt_reg_LuxR_C"/>
</dbReference>
<dbReference type="EMBL" id="NAEW01000004">
    <property type="protein sequence ID" value="OQM42056.1"/>
    <property type="molecule type" value="Genomic_DNA"/>
</dbReference>
<gene>
    <name evidence="3" type="ORF">BZK42_10985</name>
</gene>
<dbReference type="Gene3D" id="1.10.10.10">
    <property type="entry name" value="Winged helix-like DNA-binding domain superfamily/Winged helix DNA-binding domain"/>
    <property type="match status" value="1"/>
</dbReference>
<dbReference type="PRINTS" id="PR00038">
    <property type="entry name" value="HTHLUXR"/>
</dbReference>
<evidence type="ECO:0000313" key="4">
    <source>
        <dbReference type="Proteomes" id="UP000192573"/>
    </source>
</evidence>
<dbReference type="CDD" id="cd06170">
    <property type="entry name" value="LuxR_C_like"/>
    <property type="match status" value="1"/>
</dbReference>
<evidence type="ECO:0000259" key="2">
    <source>
        <dbReference type="PROSITE" id="PS50043"/>
    </source>
</evidence>
<comment type="caution">
    <text evidence="3">The sequence shown here is derived from an EMBL/GenBank/DDBJ whole genome shotgun (WGS) entry which is preliminary data.</text>
</comment>
<dbReference type="InterPro" id="IPR036388">
    <property type="entry name" value="WH-like_DNA-bd_sf"/>
</dbReference>
<dbReference type="GO" id="GO:0003677">
    <property type="term" value="F:DNA binding"/>
    <property type="evidence" value="ECO:0007669"/>
    <property type="project" value="UniProtKB-KW"/>
</dbReference>
<protein>
    <recommendedName>
        <fullName evidence="2">HTH luxR-type domain-containing protein</fullName>
    </recommendedName>
</protein>
<organism evidence="3 4">
    <name type="scientific">Citrobacter braakii</name>
    <dbReference type="NCBI Taxonomy" id="57706"/>
    <lineage>
        <taxon>Bacteria</taxon>
        <taxon>Pseudomonadati</taxon>
        <taxon>Pseudomonadota</taxon>
        <taxon>Gammaproteobacteria</taxon>
        <taxon>Enterobacterales</taxon>
        <taxon>Enterobacteriaceae</taxon>
        <taxon>Citrobacter</taxon>
        <taxon>Citrobacter freundii complex</taxon>
    </lineage>
</organism>
<dbReference type="Pfam" id="PF00196">
    <property type="entry name" value="GerE"/>
    <property type="match status" value="1"/>
</dbReference>
<dbReference type="PROSITE" id="PS50043">
    <property type="entry name" value="HTH_LUXR_2"/>
    <property type="match status" value="1"/>
</dbReference>
<dbReference type="SMART" id="SM00421">
    <property type="entry name" value="HTH_LUXR"/>
    <property type="match status" value="1"/>
</dbReference>